<dbReference type="PANTHER" id="PTHR35007">
    <property type="entry name" value="INTEGRAL MEMBRANE PROTEIN-RELATED"/>
    <property type="match status" value="1"/>
</dbReference>
<evidence type="ECO:0000313" key="1">
    <source>
        <dbReference type="EMBL" id="KAD4060147.1"/>
    </source>
</evidence>
<dbReference type="RefSeq" id="WP_152271366.1">
    <property type="nucleotide sequence ID" value="NZ_VTFX01000001.1"/>
</dbReference>
<name>A0A5N6MT59_9MICC</name>
<proteinExistence type="predicted"/>
<evidence type="ECO:0008006" key="3">
    <source>
        <dbReference type="Google" id="ProtNLM"/>
    </source>
</evidence>
<keyword evidence="2" id="KW-1185">Reference proteome</keyword>
<gene>
    <name evidence="1" type="ORF">GD627_03560</name>
</gene>
<reference evidence="1 2" key="1">
    <citation type="submission" date="2019-08" db="EMBL/GenBank/DDBJ databases">
        <title>Arthrobacter sp. nov., isolated from plateau pika and Tibetan wild ass.</title>
        <authorList>
            <person name="Ge Y."/>
        </authorList>
    </citation>
    <scope>NUCLEOTIDE SEQUENCE [LARGE SCALE GENOMIC DNA]</scope>
    <source>
        <strain evidence="1 2">785</strain>
    </source>
</reference>
<organism evidence="1 2">
    <name type="scientific">Arthrobacter yangruifuii</name>
    <dbReference type="NCBI Taxonomy" id="2606616"/>
    <lineage>
        <taxon>Bacteria</taxon>
        <taxon>Bacillati</taxon>
        <taxon>Actinomycetota</taxon>
        <taxon>Actinomycetes</taxon>
        <taxon>Micrococcales</taxon>
        <taxon>Micrococcaceae</taxon>
        <taxon>Arthrobacter</taxon>
    </lineage>
</organism>
<dbReference type="EMBL" id="VTFX01000001">
    <property type="protein sequence ID" value="KAD4060147.1"/>
    <property type="molecule type" value="Genomic_DNA"/>
</dbReference>
<accession>A0A5N6MT59</accession>
<evidence type="ECO:0000313" key="2">
    <source>
        <dbReference type="Proteomes" id="UP000326852"/>
    </source>
</evidence>
<dbReference type="Proteomes" id="UP000326852">
    <property type="component" value="Unassembled WGS sequence"/>
</dbReference>
<sequence length="266" mass="27540">MDGLRAAALLAVAAMLLLMPVRRFEPGRRTARRFRPVRWFRGRHRDPLHGDAPALLVRELAGLLAAGRSGHRIWADAAELYDARAVPGAPVHPFTPVLQAAAAAAALGFSPLPVLSAAGRSGPPLPGPRLPGPAAVPGSRASAAEEALRDLWAGLAVCVRVSERSGAPLAAVLTRYAGQLEAARDAASDRDAALGGPRATVRLLTWLPAGGMLLGYLLGGNPLYVLTATPLGWAAAALGGGFWLTGRLWSAKLVRTAEGTIPPGPG</sequence>
<protein>
    <recommendedName>
        <fullName evidence="3">Tight adherence protein B</fullName>
    </recommendedName>
</protein>
<dbReference type="AlphaFoldDB" id="A0A5N6MT59"/>
<dbReference type="PANTHER" id="PTHR35007:SF4">
    <property type="entry name" value="CONSERVED TRANSMEMBRANE PROTEIN-RELATED"/>
    <property type="match status" value="1"/>
</dbReference>
<comment type="caution">
    <text evidence="1">The sequence shown here is derived from an EMBL/GenBank/DDBJ whole genome shotgun (WGS) entry which is preliminary data.</text>
</comment>